<protein>
    <submittedName>
        <fullName evidence="1">Uncharacterized protein</fullName>
    </submittedName>
</protein>
<proteinExistence type="predicted"/>
<name>A0A8J4RF67_9ROSI</name>
<accession>A0A8J4RF67</accession>
<reference evidence="1" key="1">
    <citation type="submission" date="2020-03" db="EMBL/GenBank/DDBJ databases">
        <title>Castanea mollissima Vanexum genome sequencing.</title>
        <authorList>
            <person name="Staton M."/>
        </authorList>
    </citation>
    <scope>NUCLEOTIDE SEQUENCE</scope>
    <source>
        <tissue evidence="1">Leaf</tissue>
    </source>
</reference>
<evidence type="ECO:0000313" key="1">
    <source>
        <dbReference type="EMBL" id="KAF3963032.1"/>
    </source>
</evidence>
<dbReference type="AlphaFoldDB" id="A0A8J4RF67"/>
<dbReference type="Proteomes" id="UP000737018">
    <property type="component" value="Unassembled WGS sequence"/>
</dbReference>
<gene>
    <name evidence="1" type="ORF">CMV_012531</name>
</gene>
<organism evidence="1 2">
    <name type="scientific">Castanea mollissima</name>
    <name type="common">Chinese chestnut</name>
    <dbReference type="NCBI Taxonomy" id="60419"/>
    <lineage>
        <taxon>Eukaryota</taxon>
        <taxon>Viridiplantae</taxon>
        <taxon>Streptophyta</taxon>
        <taxon>Embryophyta</taxon>
        <taxon>Tracheophyta</taxon>
        <taxon>Spermatophyta</taxon>
        <taxon>Magnoliopsida</taxon>
        <taxon>eudicotyledons</taxon>
        <taxon>Gunneridae</taxon>
        <taxon>Pentapetalae</taxon>
        <taxon>rosids</taxon>
        <taxon>fabids</taxon>
        <taxon>Fagales</taxon>
        <taxon>Fagaceae</taxon>
        <taxon>Castanea</taxon>
    </lineage>
</organism>
<sequence length="702" mass="79519">MTTVPELTDLFAKLASHLKTLSQGHKEEEEEEEVLSLSISKLNQSLNLNNEDSRVRVLDTALSLMCFKAPQVFNSVLQYLVNTIVTVLSSSIACRVFRFQKDEIFQVGSSISHRDCAELVEACADVVGKLEGHGMLSQMLACAVVRVVVSASCYQHFLPSTPVLNAKSIDRRSTAVSQLLCHLPGEFSLKNHEIPFRLLSWYLDPLTLKHDILKILQDTMERPFICLNEEFHERMDWRSTIVCLVLSPTMFIETRALLHNWLLVTGLAFVQEFLTKLVSIILDIISRPTWWGISVELGLKLPFSNAYLPYNHHHLLRTLVGPISSETFLHLTLSVNEPVSPARKHFDSTTKPAAMKISTIDHKSSWALAINFPDWFYFASVLLFTEEALPDNFHTKFTLGTAKIGQRHGMEPPYSAAGARYIAWILSPISESHQDLLVDYLTKISESWRPKQFGSVSRDKEAAGFGKKLKKLKSRDNKDYTLTTGHCCQTIGLWLKEFQDICVWYQDKTVNTYSSCEEKTSYGLNLQQSGLFRRIPLGILIGCPNNIDEGGCHMLLHFAATGRILQSIESKSTTLNHVKRSSVGLEESVRWTENFNEREAVAGACLVFSLTDTVESMSNLMFETEESGLQFIFRVKLRACKYLINCIKRLIHFRIDEDGVLMLMDLSSRLVKWRNQGQEVSQVNKDLDDVINSLNNKLSSLL</sequence>
<dbReference type="PANTHER" id="PTHR48221">
    <property type="entry name" value="ACYL-COA SYNTHETASE FAMILY PROTEIN"/>
    <property type="match status" value="1"/>
</dbReference>
<dbReference type="PANTHER" id="PTHR48221:SF2">
    <property type="entry name" value="ACYL-COA SYNTHETASE FAMILY PROTEIN"/>
    <property type="match status" value="1"/>
</dbReference>
<dbReference type="OrthoDB" id="1917939at2759"/>
<dbReference type="EMBL" id="JRKL02001609">
    <property type="protein sequence ID" value="KAF3963032.1"/>
    <property type="molecule type" value="Genomic_DNA"/>
</dbReference>
<evidence type="ECO:0000313" key="2">
    <source>
        <dbReference type="Proteomes" id="UP000737018"/>
    </source>
</evidence>
<comment type="caution">
    <text evidence="1">The sequence shown here is derived from an EMBL/GenBank/DDBJ whole genome shotgun (WGS) entry which is preliminary data.</text>
</comment>
<keyword evidence="2" id="KW-1185">Reference proteome</keyword>